<dbReference type="InterPro" id="IPR014729">
    <property type="entry name" value="Rossmann-like_a/b/a_fold"/>
</dbReference>
<gene>
    <name evidence="5" type="ORF">CFX1CAM_1122</name>
</gene>
<evidence type="ECO:0000256" key="1">
    <source>
        <dbReference type="ARBA" id="ARBA00005187"/>
    </source>
</evidence>
<proteinExistence type="predicted"/>
<dbReference type="AlphaFoldDB" id="A0A1Y6K5R6"/>
<evidence type="ECO:0000256" key="3">
    <source>
        <dbReference type="ARBA" id="ARBA00022888"/>
    </source>
</evidence>
<dbReference type="RefSeq" id="WP_087862058.1">
    <property type="nucleotide sequence ID" value="NZ_LT859958.1"/>
</dbReference>
<comment type="pathway">
    <text evidence="1">Amino-acid biosynthesis; L-asparagine biosynthesis; L-asparagine from L-aspartate (L-Gln route): step 1/1.</text>
</comment>
<dbReference type="PANTHER" id="PTHR43284:SF1">
    <property type="entry name" value="ASPARAGINE SYNTHETASE"/>
    <property type="match status" value="1"/>
</dbReference>
<protein>
    <recommendedName>
        <fullName evidence="2">asparagine synthase (glutamine-hydrolyzing)</fullName>
        <ecNumber evidence="2">6.3.5.4</ecNumber>
    </recommendedName>
</protein>
<dbReference type="InterPro" id="IPR051786">
    <property type="entry name" value="ASN_synthetase/amidase"/>
</dbReference>
<dbReference type="SUPFAM" id="SSF56235">
    <property type="entry name" value="N-terminal nucleophile aminohydrolases (Ntn hydrolases)"/>
    <property type="match status" value="1"/>
</dbReference>
<dbReference type="GO" id="GO:0006529">
    <property type="term" value="P:asparagine biosynthetic process"/>
    <property type="evidence" value="ECO:0007669"/>
    <property type="project" value="UniProtKB-KW"/>
</dbReference>
<dbReference type="Proteomes" id="UP000195514">
    <property type="component" value="Chromosome I"/>
</dbReference>
<dbReference type="OrthoDB" id="9763290at2"/>
<dbReference type="EC" id="6.3.5.4" evidence="2"/>
<organism evidence="5 6">
    <name type="scientific">Candidatus Brevifilum fermentans</name>
    <dbReference type="NCBI Taxonomy" id="1986204"/>
    <lineage>
        <taxon>Bacteria</taxon>
        <taxon>Bacillati</taxon>
        <taxon>Chloroflexota</taxon>
        <taxon>Anaerolineae</taxon>
        <taxon>Anaerolineales</taxon>
        <taxon>Anaerolineaceae</taxon>
        <taxon>Candidatus Brevifilum</taxon>
    </lineage>
</organism>
<evidence type="ECO:0000256" key="4">
    <source>
        <dbReference type="ARBA" id="ARBA00048741"/>
    </source>
</evidence>
<comment type="catalytic activity">
    <reaction evidence="4">
        <text>L-aspartate + L-glutamine + ATP + H2O = L-asparagine + L-glutamate + AMP + diphosphate + H(+)</text>
        <dbReference type="Rhea" id="RHEA:12228"/>
        <dbReference type="ChEBI" id="CHEBI:15377"/>
        <dbReference type="ChEBI" id="CHEBI:15378"/>
        <dbReference type="ChEBI" id="CHEBI:29985"/>
        <dbReference type="ChEBI" id="CHEBI:29991"/>
        <dbReference type="ChEBI" id="CHEBI:30616"/>
        <dbReference type="ChEBI" id="CHEBI:33019"/>
        <dbReference type="ChEBI" id="CHEBI:58048"/>
        <dbReference type="ChEBI" id="CHEBI:58359"/>
        <dbReference type="ChEBI" id="CHEBI:456215"/>
        <dbReference type="EC" id="6.3.5.4"/>
    </reaction>
</comment>
<dbReference type="KEGG" id="abat:CFX1CAM_1122"/>
<evidence type="ECO:0000256" key="2">
    <source>
        <dbReference type="ARBA" id="ARBA00012737"/>
    </source>
</evidence>
<name>A0A1Y6K5R6_9CHLR</name>
<evidence type="ECO:0000313" key="6">
    <source>
        <dbReference type="Proteomes" id="UP000195514"/>
    </source>
</evidence>
<reference evidence="6" key="1">
    <citation type="submission" date="2017-05" db="EMBL/GenBank/DDBJ databases">
        <authorList>
            <person name="Kirkegaard R."/>
            <person name="Mcilroy J S."/>
        </authorList>
    </citation>
    <scope>NUCLEOTIDE SEQUENCE [LARGE SCALE GENOMIC DNA]</scope>
</reference>
<sequence>MKNHNIGDLLITFNQQENRISTRSASPWEFVAQMDQAQLMVTSPDEGWHGFPLTTCTDDRWQIWALGEFYGNPHPNLSHALETSADLNGHFIIFGYEKHKKRWHILTDRFGTVHAYLANDGKRVALGTFSPSVAESASTKQLDWAAIGGFFQFGFFLNNTTYWRDLQVFPPATHTVFNANGQQLCQRSTWAWHHEPDPAFNPQKALVAFKDCFHTVILEHVHGKRVAVPISGGLDSRSTLIPLTDQAACQAENLFFFSYGYEDNSVEIAIARQLAKTRSLNLQTWTIQPYLFDHLNRVLAASEGFQDLTLTRQANVVDQLSDRASHVLAVHWMDVWLDDMGFLDHTAPLSNQTLATLLSQRFTKKGAQLLMPLFKDCLPTDFEDWVTGEIVTALKKLEAIDDLDFKVKAWKTWQWSFRWTLASLRAYQLGLFTLVSVYDHRLCEFFCRFPSAPLRERAFQIEYLKHFAPDLSHVTWQSFDANLYQYRYYNSWLLPKRALKKLSRILKGDRLLQRNWEVQFLHPKGRKRLENWLLSPGLKLHSFVDRQRLTAFLADFFTHPDAANGYAASMLLTLSAWLEAYG</sequence>
<keyword evidence="3" id="KW-0028">Amino-acid biosynthesis</keyword>
<keyword evidence="6" id="KW-1185">Reference proteome</keyword>
<accession>A0A1Y6K5R6</accession>
<dbReference type="EMBL" id="LT859958">
    <property type="protein sequence ID" value="SMX54187.1"/>
    <property type="molecule type" value="Genomic_DNA"/>
</dbReference>
<dbReference type="GO" id="GO:0005829">
    <property type="term" value="C:cytosol"/>
    <property type="evidence" value="ECO:0007669"/>
    <property type="project" value="TreeGrafter"/>
</dbReference>
<keyword evidence="3" id="KW-0061">Asparagine biosynthesis</keyword>
<dbReference type="PANTHER" id="PTHR43284">
    <property type="entry name" value="ASPARAGINE SYNTHETASE (GLUTAMINE-HYDROLYZING)"/>
    <property type="match status" value="1"/>
</dbReference>
<dbReference type="GO" id="GO:0004066">
    <property type="term" value="F:asparagine synthase (glutamine-hydrolyzing) activity"/>
    <property type="evidence" value="ECO:0007669"/>
    <property type="project" value="UniProtKB-EC"/>
</dbReference>
<evidence type="ECO:0000313" key="5">
    <source>
        <dbReference type="EMBL" id="SMX54187.1"/>
    </source>
</evidence>
<dbReference type="Gene3D" id="3.40.50.620">
    <property type="entry name" value="HUPs"/>
    <property type="match status" value="1"/>
</dbReference>
<dbReference type="SUPFAM" id="SSF52402">
    <property type="entry name" value="Adenine nucleotide alpha hydrolases-like"/>
    <property type="match status" value="1"/>
</dbReference>
<dbReference type="InterPro" id="IPR029055">
    <property type="entry name" value="Ntn_hydrolases_N"/>
</dbReference>